<evidence type="ECO:0000256" key="5">
    <source>
        <dbReference type="ARBA" id="ARBA00022840"/>
    </source>
</evidence>
<feature type="domain" description="ABC transporter" evidence="9">
    <location>
        <begin position="445"/>
        <end position="679"/>
    </location>
</feature>
<evidence type="ECO:0000256" key="2">
    <source>
        <dbReference type="ARBA" id="ARBA00022448"/>
    </source>
</evidence>
<dbReference type="InterPro" id="IPR011527">
    <property type="entry name" value="ABC1_TM_dom"/>
</dbReference>
<sequence>MANQNYHEEEKLGKAYDGRLMKRLLKYSAPYWKAFLISILLLAVVTGIQIARPYIVAVAIDDYIFTSPMIAFEPGEEPQEGIEHQGKVFIKERHLDKDYPENPKYQIMVYEGENYLVPSTFQREEYTIEERQGEVFFINEQGEFTGDIMDENTYSHFRENDVKGLTRLGITFLVIVLLGFGLNYAQVLILHKTSFKIIYNLRVEVFTHLQNIQLSYFDKSPIGRLVTRVTNDTERLKEMFIGVMVNAFRDIFMLIGIVIVMLRLNFQLALIALSAIPFVVIASIIFRIKARAAYREVRTKLARINASIAENISGMKIVQIFKQEDKKYNEFDEINKGHLSAALREVKIFAIYRPVVDILHFLVLALIVWWGGGSVMDGTLEIGVLYAFTTYIRMFFQPINAITEKYNILQEAMASSERIFQLLDTEIEVTNPKEPKNLPKVEGAIEFKNVWFAYNDNEWVLKDINFEVKPGETVAFVGATGAGKTSIINLISRFYDIQKGEILVDGINIKDVKQEELRKNIGVVLQDVFVFSGDIKSNIRLNNDHIDDEKIKEIARTIYADTFIEKLPGGYEHEVQERGSTLSSGQRQLLAFARALAFDPSILVLDEATANIDTETESIIQNALEKLQEGRTTLVVAHRLSTIQNADKIIVMHKGKIREMGTHQELLNNGGIYHDLYQLQYKEQLAQ</sequence>
<dbReference type="GO" id="GO:0016887">
    <property type="term" value="F:ATP hydrolysis activity"/>
    <property type="evidence" value="ECO:0007669"/>
    <property type="project" value="InterPro"/>
</dbReference>
<feature type="transmembrane region" description="Helical" evidence="8">
    <location>
        <begin position="31"/>
        <end position="51"/>
    </location>
</feature>
<dbReference type="InterPro" id="IPR027417">
    <property type="entry name" value="P-loop_NTPase"/>
</dbReference>
<keyword evidence="4" id="KW-0547">Nucleotide-binding</keyword>
<evidence type="ECO:0000256" key="4">
    <source>
        <dbReference type="ARBA" id="ARBA00022741"/>
    </source>
</evidence>
<dbReference type="AlphaFoldDB" id="A0AAU7VJ99"/>
<keyword evidence="7 8" id="KW-0472">Membrane</keyword>
<dbReference type="InterPro" id="IPR036640">
    <property type="entry name" value="ABC1_TM_sf"/>
</dbReference>
<dbReference type="Pfam" id="PF00005">
    <property type="entry name" value="ABC_tran"/>
    <property type="match status" value="1"/>
</dbReference>
<dbReference type="GO" id="GO:0005524">
    <property type="term" value="F:ATP binding"/>
    <property type="evidence" value="ECO:0007669"/>
    <property type="project" value="UniProtKB-KW"/>
</dbReference>
<accession>A0AAU7VJ99</accession>
<dbReference type="PANTHER" id="PTHR43394">
    <property type="entry name" value="ATP-DEPENDENT PERMEASE MDL1, MITOCHONDRIAL"/>
    <property type="match status" value="1"/>
</dbReference>
<evidence type="ECO:0000256" key="8">
    <source>
        <dbReference type="SAM" id="Phobius"/>
    </source>
</evidence>
<organism evidence="11">
    <name type="scientific">Proteinivorax tanatarense</name>
    <dbReference type="NCBI Taxonomy" id="1260629"/>
    <lineage>
        <taxon>Bacteria</taxon>
        <taxon>Bacillati</taxon>
        <taxon>Bacillota</taxon>
        <taxon>Clostridia</taxon>
        <taxon>Eubacteriales</taxon>
        <taxon>Proteinivoracaceae</taxon>
        <taxon>Proteinivorax</taxon>
    </lineage>
</organism>
<name>A0AAU7VJ99_9FIRM</name>
<dbReference type="PROSITE" id="PS50929">
    <property type="entry name" value="ABC_TM1F"/>
    <property type="match status" value="1"/>
</dbReference>
<dbReference type="CDD" id="cd18544">
    <property type="entry name" value="ABC_6TM_TmrA_like"/>
    <property type="match status" value="1"/>
</dbReference>
<dbReference type="Pfam" id="PF00664">
    <property type="entry name" value="ABC_membrane"/>
    <property type="match status" value="1"/>
</dbReference>
<dbReference type="InterPro" id="IPR003593">
    <property type="entry name" value="AAA+_ATPase"/>
</dbReference>
<feature type="transmembrane region" description="Helical" evidence="8">
    <location>
        <begin position="240"/>
        <end position="262"/>
    </location>
</feature>
<reference evidence="11" key="2">
    <citation type="submission" date="2024-06" db="EMBL/GenBank/DDBJ databases">
        <authorList>
            <person name="Petrova K.O."/>
            <person name="Toshchakov S.V."/>
            <person name="Boltjanskaja Y.V."/>
            <person name="Kevbrin V."/>
        </authorList>
    </citation>
    <scope>NUCLEOTIDE SEQUENCE</scope>
    <source>
        <strain evidence="11">Z-910T</strain>
    </source>
</reference>
<evidence type="ECO:0000313" key="11">
    <source>
        <dbReference type="EMBL" id="XBX73950.1"/>
    </source>
</evidence>
<keyword evidence="5 11" id="KW-0067">ATP-binding</keyword>
<keyword evidence="6 8" id="KW-1133">Transmembrane helix</keyword>
<evidence type="ECO:0000256" key="6">
    <source>
        <dbReference type="ARBA" id="ARBA00022989"/>
    </source>
</evidence>
<comment type="subcellular location">
    <subcellularLocation>
        <location evidence="1">Cell membrane</location>
        <topology evidence="1">Multi-pass membrane protein</topology>
    </subcellularLocation>
</comment>
<evidence type="ECO:0000256" key="3">
    <source>
        <dbReference type="ARBA" id="ARBA00022692"/>
    </source>
</evidence>
<dbReference type="GO" id="GO:0015421">
    <property type="term" value="F:ABC-type oligopeptide transporter activity"/>
    <property type="evidence" value="ECO:0007669"/>
    <property type="project" value="TreeGrafter"/>
</dbReference>
<evidence type="ECO:0000259" key="10">
    <source>
        <dbReference type="PROSITE" id="PS50929"/>
    </source>
</evidence>
<evidence type="ECO:0000256" key="7">
    <source>
        <dbReference type="ARBA" id="ARBA00023136"/>
    </source>
</evidence>
<feature type="transmembrane region" description="Helical" evidence="8">
    <location>
        <begin position="350"/>
        <end position="372"/>
    </location>
</feature>
<evidence type="ECO:0000256" key="1">
    <source>
        <dbReference type="ARBA" id="ARBA00004651"/>
    </source>
</evidence>
<dbReference type="InterPro" id="IPR039421">
    <property type="entry name" value="Type_1_exporter"/>
</dbReference>
<dbReference type="FunFam" id="3.40.50.300:FF:000287">
    <property type="entry name" value="Multidrug ABC transporter ATP-binding protein"/>
    <property type="match status" value="1"/>
</dbReference>
<keyword evidence="3 8" id="KW-0812">Transmembrane</keyword>
<keyword evidence="2" id="KW-0813">Transport</keyword>
<feature type="domain" description="ABC transmembrane type-1" evidence="10">
    <location>
        <begin position="36"/>
        <end position="411"/>
    </location>
</feature>
<dbReference type="InterPro" id="IPR017871">
    <property type="entry name" value="ABC_transporter-like_CS"/>
</dbReference>
<evidence type="ECO:0000259" key="9">
    <source>
        <dbReference type="PROSITE" id="PS50893"/>
    </source>
</evidence>
<dbReference type="EMBL" id="CP158367">
    <property type="protein sequence ID" value="XBX73950.1"/>
    <property type="molecule type" value="Genomic_DNA"/>
</dbReference>
<reference evidence="11" key="1">
    <citation type="journal article" date="2013" name="Extremophiles">
        <title>Proteinivorax tanatarense gen. nov., sp. nov., an anaerobic, haloalkaliphilic, proteolytic bacterium isolated from a decaying algal bloom, and proposal of Proteinivoraceae fam. nov.</title>
        <authorList>
            <person name="Kevbrin V."/>
            <person name="Boltyanskaya Y."/>
            <person name="Zhilina T."/>
            <person name="Kolganova T."/>
            <person name="Lavrentjeva E."/>
            <person name="Kuznetsov B."/>
        </authorList>
    </citation>
    <scope>NUCLEOTIDE SEQUENCE</scope>
    <source>
        <strain evidence="11">Z-910T</strain>
    </source>
</reference>
<dbReference type="RefSeq" id="WP_350342711.1">
    <property type="nucleotide sequence ID" value="NZ_CP158367.1"/>
</dbReference>
<dbReference type="SUPFAM" id="SSF90123">
    <property type="entry name" value="ABC transporter transmembrane region"/>
    <property type="match status" value="1"/>
</dbReference>
<protein>
    <submittedName>
        <fullName evidence="11">ABC transporter ATP-binding protein</fullName>
    </submittedName>
</protein>
<dbReference type="SMART" id="SM00382">
    <property type="entry name" value="AAA"/>
    <property type="match status" value="1"/>
</dbReference>
<dbReference type="InterPro" id="IPR003439">
    <property type="entry name" value="ABC_transporter-like_ATP-bd"/>
</dbReference>
<dbReference type="Gene3D" id="1.20.1560.10">
    <property type="entry name" value="ABC transporter type 1, transmembrane domain"/>
    <property type="match status" value="1"/>
</dbReference>
<proteinExistence type="predicted"/>
<dbReference type="PROSITE" id="PS50893">
    <property type="entry name" value="ABC_TRANSPORTER_2"/>
    <property type="match status" value="1"/>
</dbReference>
<feature type="transmembrane region" description="Helical" evidence="8">
    <location>
        <begin position="268"/>
        <end position="288"/>
    </location>
</feature>
<dbReference type="CDD" id="cd03254">
    <property type="entry name" value="ABCC_Glucan_exporter_like"/>
    <property type="match status" value="1"/>
</dbReference>
<dbReference type="GO" id="GO:0005886">
    <property type="term" value="C:plasma membrane"/>
    <property type="evidence" value="ECO:0007669"/>
    <property type="project" value="UniProtKB-SubCell"/>
</dbReference>
<dbReference type="PANTHER" id="PTHR43394:SF1">
    <property type="entry name" value="ATP-BINDING CASSETTE SUB-FAMILY B MEMBER 10, MITOCHONDRIAL"/>
    <property type="match status" value="1"/>
</dbReference>
<dbReference type="Gene3D" id="3.40.50.300">
    <property type="entry name" value="P-loop containing nucleotide triphosphate hydrolases"/>
    <property type="match status" value="1"/>
</dbReference>
<gene>
    <name evidence="11" type="ORF">PRVXT_001968</name>
</gene>
<feature type="transmembrane region" description="Helical" evidence="8">
    <location>
        <begin position="168"/>
        <end position="190"/>
    </location>
</feature>
<dbReference type="PROSITE" id="PS00211">
    <property type="entry name" value="ABC_TRANSPORTER_1"/>
    <property type="match status" value="1"/>
</dbReference>
<dbReference type="SUPFAM" id="SSF52540">
    <property type="entry name" value="P-loop containing nucleoside triphosphate hydrolases"/>
    <property type="match status" value="1"/>
</dbReference>